<keyword evidence="2" id="KW-1185">Reference proteome</keyword>
<dbReference type="EMBL" id="JAJCIS010000002">
    <property type="protein sequence ID" value="MCB7386590.1"/>
    <property type="molecule type" value="Genomic_DNA"/>
</dbReference>
<evidence type="ECO:0000313" key="1">
    <source>
        <dbReference type="EMBL" id="MCB7386590.1"/>
    </source>
</evidence>
<dbReference type="RefSeq" id="WP_066736646.1">
    <property type="nucleotide sequence ID" value="NZ_JAJCIQ010000002.1"/>
</dbReference>
<comment type="caution">
    <text evidence="1">The sequence shown here is derived from an EMBL/GenBank/DDBJ whole genome shotgun (WGS) entry which is preliminary data.</text>
</comment>
<sequence>MQDFFDGLGKRIGETIDEMGKKAEDTLEIQKYKNEIHTLKRGNERDYAEIGRQVYARFKEGDIVDLDFVPLCEGIEEREEKMEEYKQEIEKIKGE</sequence>
<name>A0ABS8DDY7_9FIRM</name>
<gene>
    <name evidence="1" type="ORF">LIZ65_04760</name>
</gene>
<evidence type="ECO:0000313" key="2">
    <source>
        <dbReference type="Proteomes" id="UP001299546"/>
    </source>
</evidence>
<dbReference type="Proteomes" id="UP001299546">
    <property type="component" value="Unassembled WGS sequence"/>
</dbReference>
<organism evidence="1 2">
    <name type="scientific">Bariatricus massiliensis</name>
    <dbReference type="NCBI Taxonomy" id="1745713"/>
    <lineage>
        <taxon>Bacteria</taxon>
        <taxon>Bacillati</taxon>
        <taxon>Bacillota</taxon>
        <taxon>Clostridia</taxon>
        <taxon>Lachnospirales</taxon>
        <taxon>Lachnospiraceae</taxon>
        <taxon>Bariatricus</taxon>
    </lineage>
</organism>
<protein>
    <submittedName>
        <fullName evidence="1">Uncharacterized protein</fullName>
    </submittedName>
</protein>
<reference evidence="1 2" key="1">
    <citation type="submission" date="2021-10" db="EMBL/GenBank/DDBJ databases">
        <title>Collection of gut derived symbiotic bacterial strains cultured from healthy donors.</title>
        <authorList>
            <person name="Lin H."/>
            <person name="Littmann E."/>
            <person name="Kohout C."/>
            <person name="Pamer E.G."/>
        </authorList>
    </citation>
    <scope>NUCLEOTIDE SEQUENCE [LARGE SCALE GENOMIC DNA]</scope>
    <source>
        <strain evidence="1 2">DFI.1.165</strain>
    </source>
</reference>
<proteinExistence type="predicted"/>
<accession>A0ABS8DDY7</accession>